<dbReference type="Gene3D" id="1.10.260.40">
    <property type="entry name" value="lambda repressor-like DNA-binding domains"/>
    <property type="match status" value="1"/>
</dbReference>
<organism evidence="2 3">
    <name type="scientific">Bifidobacterium breve MCC 1128</name>
    <dbReference type="NCBI Taxonomy" id="1365965"/>
    <lineage>
        <taxon>Bacteria</taxon>
        <taxon>Bacillati</taxon>
        <taxon>Actinomycetota</taxon>
        <taxon>Actinomycetes</taxon>
        <taxon>Bifidobacteriales</taxon>
        <taxon>Bifidobacteriaceae</taxon>
        <taxon>Bifidobacterium</taxon>
    </lineage>
</organism>
<dbReference type="Proteomes" id="UP000037193">
    <property type="component" value="Unassembled WGS sequence"/>
</dbReference>
<comment type="caution">
    <text evidence="2">The sequence shown here is derived from an EMBL/GenBank/DDBJ whole genome shotgun (WGS) entry which is preliminary data.</text>
</comment>
<dbReference type="GO" id="GO:0003677">
    <property type="term" value="F:DNA binding"/>
    <property type="evidence" value="ECO:0007669"/>
    <property type="project" value="InterPro"/>
</dbReference>
<sequence>MSLRELRQKRGLTQKQLADRVDGVNQQRIAAWETGARNLGDASFNVVIKVADALKVSNPRKLLEADKPKENTSES</sequence>
<protein>
    <recommendedName>
        <fullName evidence="1">HTH cro/C1-type domain-containing protein</fullName>
    </recommendedName>
</protein>
<dbReference type="EMBL" id="AVQD01000003">
    <property type="protein sequence ID" value="KOA42949.1"/>
    <property type="molecule type" value="Genomic_DNA"/>
</dbReference>
<feature type="domain" description="HTH cro/C1-type" evidence="1">
    <location>
        <begin position="3"/>
        <end position="62"/>
    </location>
</feature>
<dbReference type="PROSITE" id="PS50943">
    <property type="entry name" value="HTH_CROC1"/>
    <property type="match status" value="1"/>
</dbReference>
<dbReference type="Pfam" id="PF01381">
    <property type="entry name" value="HTH_3"/>
    <property type="match status" value="1"/>
</dbReference>
<dbReference type="AlphaFoldDB" id="A0A0L7B660"/>
<accession>A0A0L7B660</accession>
<proteinExistence type="predicted"/>
<dbReference type="RefSeq" id="WP_025221588.1">
    <property type="nucleotide sequence ID" value="NZ_AVQD01000003.1"/>
</dbReference>
<gene>
    <name evidence="2" type="ORF">BBM1128_01930</name>
</gene>
<evidence type="ECO:0000259" key="1">
    <source>
        <dbReference type="PROSITE" id="PS50943"/>
    </source>
</evidence>
<dbReference type="SMART" id="SM00530">
    <property type="entry name" value="HTH_XRE"/>
    <property type="match status" value="1"/>
</dbReference>
<dbReference type="PATRIC" id="fig|1365965.3.peg.387"/>
<dbReference type="CDD" id="cd00093">
    <property type="entry name" value="HTH_XRE"/>
    <property type="match status" value="1"/>
</dbReference>
<dbReference type="InterPro" id="IPR010982">
    <property type="entry name" value="Lambda_DNA-bd_dom_sf"/>
</dbReference>
<evidence type="ECO:0000313" key="3">
    <source>
        <dbReference type="Proteomes" id="UP000037193"/>
    </source>
</evidence>
<dbReference type="SUPFAM" id="SSF47413">
    <property type="entry name" value="lambda repressor-like DNA-binding domains"/>
    <property type="match status" value="1"/>
</dbReference>
<name>A0A0L7B660_BIFBR</name>
<dbReference type="InterPro" id="IPR001387">
    <property type="entry name" value="Cro/C1-type_HTH"/>
</dbReference>
<evidence type="ECO:0000313" key="2">
    <source>
        <dbReference type="EMBL" id="KOA42949.1"/>
    </source>
</evidence>
<reference evidence="2 3" key="1">
    <citation type="journal article" date="2015" name="Int J Genomics">
        <title>Comparative Genomics Revealed Genetic Diversity and Species/Strain-Level Differences in Carbohydrate Metabolism of Three Probiotic Bifidobacterial Species.</title>
        <authorList>
            <person name="Odamaki T."/>
            <person name="Horigome A."/>
            <person name="Sugahara H."/>
            <person name="Hashikura N."/>
            <person name="Minami J."/>
            <person name="Xiao J.Z."/>
            <person name="Abe F."/>
        </authorList>
    </citation>
    <scope>NUCLEOTIDE SEQUENCE [LARGE SCALE GENOMIC DNA]</scope>
    <source>
        <strain evidence="2 3">MCC 1128</strain>
    </source>
</reference>